<reference evidence="5 6" key="1">
    <citation type="submission" date="2018-08" db="EMBL/GenBank/DDBJ databases">
        <title>A genome reference for cultivated species of the human gut microbiota.</title>
        <authorList>
            <person name="Zou Y."/>
            <person name="Xue W."/>
            <person name="Luo G."/>
        </authorList>
    </citation>
    <scope>NUCLEOTIDE SEQUENCE [LARGE SCALE GENOMIC DNA]</scope>
    <source>
        <strain evidence="5 6">AF12-50</strain>
    </source>
</reference>
<evidence type="ECO:0000259" key="4">
    <source>
        <dbReference type="PROSITE" id="PS50943"/>
    </source>
</evidence>
<dbReference type="InterPro" id="IPR039418">
    <property type="entry name" value="LexA-like"/>
</dbReference>
<dbReference type="SUPFAM" id="SSF47413">
    <property type="entry name" value="lambda repressor-like DNA-binding domains"/>
    <property type="match status" value="1"/>
</dbReference>
<evidence type="ECO:0000256" key="1">
    <source>
        <dbReference type="ARBA" id="ARBA00023015"/>
    </source>
</evidence>
<dbReference type="CDD" id="cd00093">
    <property type="entry name" value="HTH_XRE"/>
    <property type="match status" value="1"/>
</dbReference>
<dbReference type="InterPro" id="IPR015927">
    <property type="entry name" value="Peptidase_S24_S26A/B/C"/>
</dbReference>
<dbReference type="InterPro" id="IPR036286">
    <property type="entry name" value="LexA/Signal_pep-like_sf"/>
</dbReference>
<evidence type="ECO:0000256" key="3">
    <source>
        <dbReference type="ARBA" id="ARBA00023163"/>
    </source>
</evidence>
<keyword evidence="1" id="KW-0805">Transcription regulation</keyword>
<dbReference type="InterPro" id="IPR001387">
    <property type="entry name" value="Cro/C1-type_HTH"/>
</dbReference>
<gene>
    <name evidence="5" type="ORF">DWV76_08425</name>
</gene>
<dbReference type="PANTHER" id="PTHR40661:SF1">
    <property type="entry name" value="HTH CRO_C1-TYPE DOMAIN-CONTAINING PROTEIN"/>
    <property type="match status" value="1"/>
</dbReference>
<dbReference type="InterPro" id="IPR010982">
    <property type="entry name" value="Lambda_DNA-bd_dom_sf"/>
</dbReference>
<dbReference type="PANTHER" id="PTHR40661">
    <property type="match status" value="1"/>
</dbReference>
<keyword evidence="2" id="KW-0238">DNA-binding</keyword>
<dbReference type="Pfam" id="PF00717">
    <property type="entry name" value="Peptidase_S24"/>
    <property type="match status" value="1"/>
</dbReference>
<feature type="domain" description="HTH cro/C1-type" evidence="4">
    <location>
        <begin position="28"/>
        <end position="70"/>
    </location>
</feature>
<protein>
    <submittedName>
        <fullName evidence="5">LexA family transcriptional regulator</fullName>
    </submittedName>
</protein>
<keyword evidence="3" id="KW-0804">Transcription</keyword>
<dbReference type="Proteomes" id="UP000283785">
    <property type="component" value="Unassembled WGS sequence"/>
</dbReference>
<dbReference type="RefSeq" id="WP_118065011.1">
    <property type="nucleotide sequence ID" value="NZ_QSAG01000014.1"/>
</dbReference>
<proteinExistence type="predicted"/>
<dbReference type="Gene3D" id="1.10.260.40">
    <property type="entry name" value="lambda repressor-like DNA-binding domains"/>
    <property type="match status" value="1"/>
</dbReference>
<dbReference type="CDD" id="cd06529">
    <property type="entry name" value="S24_LexA-like"/>
    <property type="match status" value="1"/>
</dbReference>
<organism evidence="5 6">
    <name type="scientific">Segatella copri</name>
    <dbReference type="NCBI Taxonomy" id="165179"/>
    <lineage>
        <taxon>Bacteria</taxon>
        <taxon>Pseudomonadati</taxon>
        <taxon>Bacteroidota</taxon>
        <taxon>Bacteroidia</taxon>
        <taxon>Bacteroidales</taxon>
        <taxon>Prevotellaceae</taxon>
        <taxon>Segatella</taxon>
    </lineage>
</organism>
<comment type="caution">
    <text evidence="5">The sequence shown here is derived from an EMBL/GenBank/DDBJ whole genome shotgun (WGS) entry which is preliminary data.</text>
</comment>
<dbReference type="EMBL" id="QSAG01000014">
    <property type="protein sequence ID" value="RGW42653.1"/>
    <property type="molecule type" value="Genomic_DNA"/>
</dbReference>
<name>A0AA92TZ39_9BACT</name>
<dbReference type="GO" id="GO:0003677">
    <property type="term" value="F:DNA binding"/>
    <property type="evidence" value="ECO:0007669"/>
    <property type="project" value="UniProtKB-KW"/>
</dbReference>
<dbReference type="Gene3D" id="2.10.109.10">
    <property type="entry name" value="Umud Fragment, subunit A"/>
    <property type="match status" value="1"/>
</dbReference>
<evidence type="ECO:0000256" key="2">
    <source>
        <dbReference type="ARBA" id="ARBA00023125"/>
    </source>
</evidence>
<accession>A0AA92TZ39</accession>
<dbReference type="AlphaFoldDB" id="A0AA92TZ39"/>
<sequence length="220" mass="24740">MSTKNDISSRFIEAFERLLNENKITDRKDFAFKIGISPSMVTEISKGRSAVGTTAIQNLVLTFGISANWLLTGQGDMFHNESATISTDPQKGIPYYDVDFLGGFAIQENDQTSIPAFNIISNICPRAEMWCNITGHSMEPTISQGDIIALRKCGIEDIQYGEMYAVVLDTFRTVKILRKASAPGKLKFVPINQTEFDEQEFDISRIRQVFEVVGCIRRFF</sequence>
<evidence type="ECO:0000313" key="5">
    <source>
        <dbReference type="EMBL" id="RGW42653.1"/>
    </source>
</evidence>
<evidence type="ECO:0000313" key="6">
    <source>
        <dbReference type="Proteomes" id="UP000283785"/>
    </source>
</evidence>
<dbReference type="PROSITE" id="PS50943">
    <property type="entry name" value="HTH_CROC1"/>
    <property type="match status" value="1"/>
</dbReference>
<dbReference type="SUPFAM" id="SSF51306">
    <property type="entry name" value="LexA/Signal peptidase"/>
    <property type="match status" value="1"/>
</dbReference>